<feature type="domain" description="Sodium/calcium exchanger membrane region" evidence="6">
    <location>
        <begin position="172"/>
        <end position="310"/>
    </location>
</feature>
<dbReference type="InterPro" id="IPR004837">
    <property type="entry name" value="NaCa_Exmemb"/>
</dbReference>
<dbReference type="GO" id="GO:0005262">
    <property type="term" value="F:calcium channel activity"/>
    <property type="evidence" value="ECO:0007669"/>
    <property type="project" value="TreeGrafter"/>
</dbReference>
<dbReference type="Proteomes" id="UP000717981">
    <property type="component" value="Unassembled WGS sequence"/>
</dbReference>
<evidence type="ECO:0000256" key="1">
    <source>
        <dbReference type="ARBA" id="ARBA00004141"/>
    </source>
</evidence>
<comment type="subcellular location">
    <subcellularLocation>
        <location evidence="1">Membrane</location>
        <topology evidence="1">Multi-pass membrane protein</topology>
    </subcellularLocation>
</comment>
<dbReference type="PANTHER" id="PTHR10846:SF8">
    <property type="entry name" value="INNER MEMBRANE PROTEIN YRBG"/>
    <property type="match status" value="1"/>
</dbReference>
<evidence type="ECO:0000256" key="3">
    <source>
        <dbReference type="ARBA" id="ARBA00022989"/>
    </source>
</evidence>
<keyword evidence="2 5" id="KW-0812">Transmembrane</keyword>
<dbReference type="InterPro" id="IPR004481">
    <property type="entry name" value="K/Na/Ca-exchanger"/>
</dbReference>
<feature type="transmembrane region" description="Helical" evidence="5">
    <location>
        <begin position="78"/>
        <end position="96"/>
    </location>
</feature>
<sequence length="315" mass="31793">MAEALGALVLGLLLLALGGDSAVKGVSGLAQRLGLRPFTAGLLLLAFGTSLPELAVNLRALAAGQPHLALGNAVGSNLANLGLTLGLAALAAPLLLRARMPAPLLVVLVLASLVVMGFGLDGYIGRVEGALLLLGFLATLGLLLHRGRREAAEVQAGVAAFAATRTGLGLNLLRLAIGAVLLYFGGGRVVDAGLGLAAAWGITPLLAGLLPVAIATALPEVAAAVVAARRGQGDMVAGHVLGSSLCNLLLIVGGMAAYRPLALPASFVRLELPAAVVLALVLYPMLRCDHRISRGEGAVLVGAFLAWVALELLLF</sequence>
<organism evidence="7 8">
    <name type="scientific">Pseudoxanthomonas taiwanensis</name>
    <dbReference type="NCBI Taxonomy" id="176598"/>
    <lineage>
        <taxon>Bacteria</taxon>
        <taxon>Pseudomonadati</taxon>
        <taxon>Pseudomonadota</taxon>
        <taxon>Gammaproteobacteria</taxon>
        <taxon>Lysobacterales</taxon>
        <taxon>Lysobacteraceae</taxon>
        <taxon>Pseudoxanthomonas</taxon>
    </lineage>
</organism>
<dbReference type="PANTHER" id="PTHR10846">
    <property type="entry name" value="SODIUM/POTASSIUM/CALCIUM EXCHANGER"/>
    <property type="match status" value="1"/>
</dbReference>
<evidence type="ECO:0000313" key="7">
    <source>
        <dbReference type="EMBL" id="KAF1688544.1"/>
    </source>
</evidence>
<dbReference type="GO" id="GO:0006874">
    <property type="term" value="P:intracellular calcium ion homeostasis"/>
    <property type="evidence" value="ECO:0007669"/>
    <property type="project" value="TreeGrafter"/>
</dbReference>
<name>A0A921NSD3_9GAMM</name>
<evidence type="ECO:0000259" key="6">
    <source>
        <dbReference type="Pfam" id="PF01699"/>
    </source>
</evidence>
<feature type="domain" description="Sodium/calcium exchanger membrane region" evidence="6">
    <location>
        <begin position="5"/>
        <end position="141"/>
    </location>
</feature>
<gene>
    <name evidence="7" type="ORF">CR938_09555</name>
</gene>
<feature type="transmembrane region" description="Helical" evidence="5">
    <location>
        <begin position="205"/>
        <end position="228"/>
    </location>
</feature>
<evidence type="ECO:0000256" key="4">
    <source>
        <dbReference type="ARBA" id="ARBA00023136"/>
    </source>
</evidence>
<dbReference type="OrthoDB" id="9794225at2"/>
<feature type="transmembrane region" description="Helical" evidence="5">
    <location>
        <begin position="267"/>
        <end position="286"/>
    </location>
</feature>
<reference evidence="7" key="1">
    <citation type="submission" date="2017-10" db="EMBL/GenBank/DDBJ databases">
        <title>Whole genome sequencing of members of genus Pseudoxanthomonas.</title>
        <authorList>
            <person name="Kumar S."/>
            <person name="Bansal K."/>
            <person name="Kaur A."/>
            <person name="Patil P."/>
            <person name="Sharma S."/>
            <person name="Patil P.B."/>
        </authorList>
    </citation>
    <scope>NUCLEOTIDE SEQUENCE</scope>
    <source>
        <strain evidence="7">DSM 22914</strain>
    </source>
</reference>
<protein>
    <submittedName>
        <fullName evidence="7">Calcium:sodium antiporter</fullName>
    </submittedName>
</protein>
<keyword evidence="4 5" id="KW-0472">Membrane</keyword>
<comment type="caution">
    <text evidence="7">The sequence shown here is derived from an EMBL/GenBank/DDBJ whole genome shotgun (WGS) entry which is preliminary data.</text>
</comment>
<feature type="transmembrane region" description="Helical" evidence="5">
    <location>
        <begin position="168"/>
        <end position="185"/>
    </location>
</feature>
<proteinExistence type="predicted"/>
<evidence type="ECO:0000313" key="8">
    <source>
        <dbReference type="Proteomes" id="UP000717981"/>
    </source>
</evidence>
<dbReference type="AlphaFoldDB" id="A0A921NSD3"/>
<dbReference type="Pfam" id="PF01699">
    <property type="entry name" value="Na_Ca_ex"/>
    <property type="match status" value="2"/>
</dbReference>
<evidence type="ECO:0000256" key="5">
    <source>
        <dbReference type="SAM" id="Phobius"/>
    </source>
</evidence>
<feature type="transmembrane region" description="Helical" evidence="5">
    <location>
        <begin position="298"/>
        <end position="314"/>
    </location>
</feature>
<dbReference type="GO" id="GO:0008273">
    <property type="term" value="F:calcium, potassium:sodium antiporter activity"/>
    <property type="evidence" value="ECO:0007669"/>
    <property type="project" value="TreeGrafter"/>
</dbReference>
<keyword evidence="3 5" id="KW-1133">Transmembrane helix</keyword>
<dbReference type="Gene3D" id="1.20.1420.30">
    <property type="entry name" value="NCX, central ion-binding region"/>
    <property type="match status" value="1"/>
</dbReference>
<keyword evidence="8" id="KW-1185">Reference proteome</keyword>
<dbReference type="RefSeq" id="WP_162124790.1">
    <property type="nucleotide sequence ID" value="NZ_PDWK01000045.1"/>
</dbReference>
<feature type="transmembrane region" description="Helical" evidence="5">
    <location>
        <begin position="130"/>
        <end position="147"/>
    </location>
</feature>
<dbReference type="EMBL" id="PDWK01000045">
    <property type="protein sequence ID" value="KAF1688544.1"/>
    <property type="molecule type" value="Genomic_DNA"/>
</dbReference>
<dbReference type="InterPro" id="IPR044880">
    <property type="entry name" value="NCX_ion-bd_dom_sf"/>
</dbReference>
<evidence type="ECO:0000256" key="2">
    <source>
        <dbReference type="ARBA" id="ARBA00022692"/>
    </source>
</evidence>
<feature type="transmembrane region" description="Helical" evidence="5">
    <location>
        <begin position="103"/>
        <end position="124"/>
    </location>
</feature>
<feature type="transmembrane region" description="Helical" evidence="5">
    <location>
        <begin position="240"/>
        <end position="261"/>
    </location>
</feature>
<dbReference type="GO" id="GO:0005886">
    <property type="term" value="C:plasma membrane"/>
    <property type="evidence" value="ECO:0007669"/>
    <property type="project" value="TreeGrafter"/>
</dbReference>
<accession>A0A921NSD3</accession>